<reference evidence="2 3" key="1">
    <citation type="submission" date="2020-11" db="EMBL/GenBank/DDBJ databases">
        <title>Pedobacter endophytica, an endophytic bacteria isolated form Carex pumila.</title>
        <authorList>
            <person name="Peng Y."/>
            <person name="Jiang L."/>
            <person name="Lee J."/>
        </authorList>
    </citation>
    <scope>NUCLEOTIDE SEQUENCE [LARGE SCALE GENOMIC DNA]</scope>
    <source>
        <strain evidence="2 3">JBR3-12</strain>
    </source>
</reference>
<accession>A0A7S9L253</accession>
<proteinExistence type="predicted"/>
<dbReference type="AlphaFoldDB" id="A0A7S9L253"/>
<gene>
    <name evidence="2" type="ORF">IZT61_05640</name>
</gene>
<keyword evidence="3" id="KW-1185">Reference proteome</keyword>
<dbReference type="RefSeq" id="WP_196100205.1">
    <property type="nucleotide sequence ID" value="NZ_CP064939.1"/>
</dbReference>
<evidence type="ECO:0000313" key="2">
    <source>
        <dbReference type="EMBL" id="QPH40751.1"/>
    </source>
</evidence>
<sequence>MDAKLTLSFNQEVVNKAKKYAADNNISLSRLIEHLLTQVTANNYKSLEDYPISDWVNMVAEGEVEYKKPSERPRKSSKDEFFSSKKP</sequence>
<dbReference type="InterPro" id="IPR045944">
    <property type="entry name" value="DUF6364"/>
</dbReference>
<dbReference type="EMBL" id="CP064939">
    <property type="protein sequence ID" value="QPH40751.1"/>
    <property type="molecule type" value="Genomic_DNA"/>
</dbReference>
<dbReference type="KEGG" id="pex:IZT61_05640"/>
<dbReference type="Proteomes" id="UP000594759">
    <property type="component" value="Chromosome"/>
</dbReference>
<organism evidence="2 3">
    <name type="scientific">Pedobacter endophyticus</name>
    <dbReference type="NCBI Taxonomy" id="2789740"/>
    <lineage>
        <taxon>Bacteria</taxon>
        <taxon>Pseudomonadati</taxon>
        <taxon>Bacteroidota</taxon>
        <taxon>Sphingobacteriia</taxon>
        <taxon>Sphingobacteriales</taxon>
        <taxon>Sphingobacteriaceae</taxon>
        <taxon>Pedobacter</taxon>
    </lineage>
</organism>
<protein>
    <submittedName>
        <fullName evidence="2">Uncharacterized protein</fullName>
    </submittedName>
</protein>
<feature type="region of interest" description="Disordered" evidence="1">
    <location>
        <begin position="66"/>
        <end position="87"/>
    </location>
</feature>
<name>A0A7S9L253_9SPHI</name>
<dbReference type="Pfam" id="PF19891">
    <property type="entry name" value="DUF6364"/>
    <property type="match status" value="1"/>
</dbReference>
<evidence type="ECO:0000313" key="3">
    <source>
        <dbReference type="Proteomes" id="UP000594759"/>
    </source>
</evidence>
<evidence type="ECO:0000256" key="1">
    <source>
        <dbReference type="SAM" id="MobiDB-lite"/>
    </source>
</evidence>